<evidence type="ECO:0000256" key="6">
    <source>
        <dbReference type="ARBA" id="ARBA00022679"/>
    </source>
</evidence>
<dbReference type="EC" id="2.1.1.63" evidence="3"/>
<dbReference type="PROSITE" id="PS00374">
    <property type="entry name" value="MGMT"/>
    <property type="match status" value="1"/>
</dbReference>
<evidence type="ECO:0000259" key="12">
    <source>
        <dbReference type="Pfam" id="PF01035"/>
    </source>
</evidence>
<dbReference type="CDD" id="cd06445">
    <property type="entry name" value="ATase"/>
    <property type="match status" value="1"/>
</dbReference>
<accession>A0A0C9N556</accession>
<dbReference type="PANTHER" id="PTHR10815">
    <property type="entry name" value="METHYLATED-DNA--PROTEIN-CYSTEINE METHYLTRANSFERASE"/>
    <property type="match status" value="1"/>
</dbReference>
<keyword evidence="6 13" id="KW-0808">Transferase</keyword>
<evidence type="ECO:0000256" key="9">
    <source>
        <dbReference type="ARBA" id="ARBA00030795"/>
    </source>
</evidence>
<dbReference type="SUPFAM" id="SSF46767">
    <property type="entry name" value="Methylated DNA-protein cysteine methyltransferase, C-terminal domain"/>
    <property type="match status" value="1"/>
</dbReference>
<evidence type="ECO:0000256" key="4">
    <source>
        <dbReference type="ARBA" id="ARBA00015377"/>
    </source>
</evidence>
<keyword evidence="7" id="KW-0227">DNA damage</keyword>
<dbReference type="InterPro" id="IPR036388">
    <property type="entry name" value="WH-like_DNA-bd_sf"/>
</dbReference>
<keyword evidence="5 13" id="KW-0489">Methyltransferase</keyword>
<dbReference type="Proteomes" id="UP000053815">
    <property type="component" value="Unassembled WGS sequence"/>
</dbReference>
<dbReference type="EMBL" id="DF836792">
    <property type="protein sequence ID" value="GAN11202.1"/>
    <property type="molecule type" value="Genomic_DNA"/>
</dbReference>
<dbReference type="InterPro" id="IPR001497">
    <property type="entry name" value="MethylDNA_cys_MeTrfase_AS"/>
</dbReference>
<evidence type="ECO:0000313" key="14">
    <source>
        <dbReference type="Proteomes" id="UP000053815"/>
    </source>
</evidence>
<dbReference type="GO" id="GO:0032259">
    <property type="term" value="P:methylation"/>
    <property type="evidence" value="ECO:0007669"/>
    <property type="project" value="UniProtKB-KW"/>
</dbReference>
<reference evidence="13" key="1">
    <citation type="submission" date="2014-09" db="EMBL/GenBank/DDBJ databases">
        <title>Draft genome sequence of an oleaginous Mucoromycotina fungus Mucor ambiguus NBRC6742.</title>
        <authorList>
            <person name="Takeda I."/>
            <person name="Yamane N."/>
            <person name="Morita T."/>
            <person name="Tamano K."/>
            <person name="Machida M."/>
            <person name="Baker S."/>
            <person name="Koike H."/>
        </authorList>
    </citation>
    <scope>NUCLEOTIDE SEQUENCE</scope>
    <source>
        <strain evidence="13">NBRC 6742</strain>
    </source>
</reference>
<keyword evidence="14" id="KW-1185">Reference proteome</keyword>
<evidence type="ECO:0000256" key="8">
    <source>
        <dbReference type="ARBA" id="ARBA00023204"/>
    </source>
</evidence>
<evidence type="ECO:0000256" key="7">
    <source>
        <dbReference type="ARBA" id="ARBA00022763"/>
    </source>
</evidence>
<protein>
    <recommendedName>
        <fullName evidence="4">Methylated-DNA--protein-cysteine methyltransferase</fullName>
        <ecNumber evidence="3">2.1.1.63</ecNumber>
    </recommendedName>
    <alternativeName>
        <fullName evidence="9">6-O-methylguanine-DNA methyltransferase</fullName>
    </alternativeName>
    <alternativeName>
        <fullName evidence="10">O-6-methylguanine-DNA-alkyltransferase</fullName>
    </alternativeName>
</protein>
<organism evidence="13">
    <name type="scientific">Mucor ambiguus</name>
    <dbReference type="NCBI Taxonomy" id="91626"/>
    <lineage>
        <taxon>Eukaryota</taxon>
        <taxon>Fungi</taxon>
        <taxon>Fungi incertae sedis</taxon>
        <taxon>Mucoromycota</taxon>
        <taxon>Mucoromycotina</taxon>
        <taxon>Mucoromycetes</taxon>
        <taxon>Mucorales</taxon>
        <taxon>Mucorineae</taxon>
        <taxon>Mucoraceae</taxon>
        <taxon>Mucor</taxon>
    </lineage>
</organism>
<comment type="catalytic activity">
    <reaction evidence="1">
        <text>a 4-O-methyl-thymidine in DNA + L-cysteinyl-[protein] = a thymidine in DNA + S-methyl-L-cysteinyl-[protein]</text>
        <dbReference type="Rhea" id="RHEA:53428"/>
        <dbReference type="Rhea" id="RHEA-COMP:10131"/>
        <dbReference type="Rhea" id="RHEA-COMP:10132"/>
        <dbReference type="Rhea" id="RHEA-COMP:13555"/>
        <dbReference type="Rhea" id="RHEA-COMP:13556"/>
        <dbReference type="ChEBI" id="CHEBI:29950"/>
        <dbReference type="ChEBI" id="CHEBI:82612"/>
        <dbReference type="ChEBI" id="CHEBI:137386"/>
        <dbReference type="ChEBI" id="CHEBI:137387"/>
        <dbReference type="EC" id="2.1.1.63"/>
    </reaction>
</comment>
<name>A0A0C9N556_9FUNG</name>
<evidence type="ECO:0000256" key="1">
    <source>
        <dbReference type="ARBA" id="ARBA00001286"/>
    </source>
</evidence>
<sequence>MAQLRTRKANSEDLTRFNTKKAIQKKSASNMKFIVQTYIAKDDDVKTVKKYPKSQLERSEFINIKTGKRVTPFQYKVYDLVLQIPEGQVTSYKVLSDTLKSAPRAVGQALRQNPFCPLPIPCHRVIATDYSLGGFGGGSGDHQNTADKKAKLEAEGCVFGDHYMYGHDKNGSKDFFKDFVIESN</sequence>
<feature type="domain" description="Methylated-DNA-[protein]-cysteine S-methyltransferase DNA binding" evidence="12">
    <location>
        <begin position="72"/>
        <end position="156"/>
    </location>
</feature>
<dbReference type="InterPro" id="IPR036217">
    <property type="entry name" value="MethylDNA_cys_MeTrfase_DNAb"/>
</dbReference>
<dbReference type="GO" id="GO:0006281">
    <property type="term" value="P:DNA repair"/>
    <property type="evidence" value="ECO:0007669"/>
    <property type="project" value="UniProtKB-KW"/>
</dbReference>
<dbReference type="Pfam" id="PF01035">
    <property type="entry name" value="DNA_binding_1"/>
    <property type="match status" value="1"/>
</dbReference>
<comment type="catalytic activity">
    <reaction evidence="11">
        <text>a 6-O-methyl-2'-deoxyguanosine in DNA + L-cysteinyl-[protein] = S-methyl-L-cysteinyl-[protein] + a 2'-deoxyguanosine in DNA</text>
        <dbReference type="Rhea" id="RHEA:24000"/>
        <dbReference type="Rhea" id="RHEA-COMP:10131"/>
        <dbReference type="Rhea" id="RHEA-COMP:10132"/>
        <dbReference type="Rhea" id="RHEA-COMP:11367"/>
        <dbReference type="Rhea" id="RHEA-COMP:11368"/>
        <dbReference type="ChEBI" id="CHEBI:29950"/>
        <dbReference type="ChEBI" id="CHEBI:82612"/>
        <dbReference type="ChEBI" id="CHEBI:85445"/>
        <dbReference type="ChEBI" id="CHEBI:85448"/>
        <dbReference type="EC" id="2.1.1.63"/>
    </reaction>
</comment>
<evidence type="ECO:0000313" key="13">
    <source>
        <dbReference type="EMBL" id="GAN11202.1"/>
    </source>
</evidence>
<dbReference type="AlphaFoldDB" id="A0A0C9N556"/>
<proteinExistence type="inferred from homology"/>
<keyword evidence="8" id="KW-0234">DNA repair</keyword>
<dbReference type="GO" id="GO:0003908">
    <property type="term" value="F:methylated-DNA-[protein]-cysteine S-methyltransferase activity"/>
    <property type="evidence" value="ECO:0007669"/>
    <property type="project" value="UniProtKB-EC"/>
</dbReference>
<comment type="similarity">
    <text evidence="2">Belongs to the MGMT family.</text>
</comment>
<evidence type="ECO:0000256" key="10">
    <source>
        <dbReference type="ARBA" id="ARBA00031621"/>
    </source>
</evidence>
<evidence type="ECO:0000256" key="2">
    <source>
        <dbReference type="ARBA" id="ARBA00008711"/>
    </source>
</evidence>
<dbReference type="PANTHER" id="PTHR10815:SF13">
    <property type="entry name" value="METHYLATED-DNA--PROTEIN-CYSTEINE METHYLTRANSFERASE"/>
    <property type="match status" value="1"/>
</dbReference>
<dbReference type="InterPro" id="IPR014048">
    <property type="entry name" value="MethylDNA_cys_MeTrfase_DNA-bd"/>
</dbReference>
<gene>
    <name evidence="13" type="ORF">MAM1_0503d10760</name>
</gene>
<dbReference type="Gene3D" id="1.10.10.10">
    <property type="entry name" value="Winged helix-like DNA-binding domain superfamily/Winged helix DNA-binding domain"/>
    <property type="match status" value="1"/>
</dbReference>
<evidence type="ECO:0000256" key="5">
    <source>
        <dbReference type="ARBA" id="ARBA00022603"/>
    </source>
</evidence>
<evidence type="ECO:0000256" key="3">
    <source>
        <dbReference type="ARBA" id="ARBA00011918"/>
    </source>
</evidence>
<dbReference type="OrthoDB" id="1907495at2759"/>
<evidence type="ECO:0000256" key="11">
    <source>
        <dbReference type="ARBA" id="ARBA00049348"/>
    </source>
</evidence>
<dbReference type="STRING" id="91626.A0A0C9N556"/>
<dbReference type="NCBIfam" id="TIGR00589">
    <property type="entry name" value="ogt"/>
    <property type="match status" value="1"/>
</dbReference>